<reference evidence="1 2" key="1">
    <citation type="journal article" date="2016" name="Mol. Biol. Evol.">
        <title>Comparative Genomics of Early-Diverging Mushroom-Forming Fungi Provides Insights into the Origins of Lignocellulose Decay Capabilities.</title>
        <authorList>
            <person name="Nagy L.G."/>
            <person name="Riley R."/>
            <person name="Tritt A."/>
            <person name="Adam C."/>
            <person name="Daum C."/>
            <person name="Floudas D."/>
            <person name="Sun H."/>
            <person name="Yadav J.S."/>
            <person name="Pangilinan J."/>
            <person name="Larsson K.H."/>
            <person name="Matsuura K."/>
            <person name="Barry K."/>
            <person name="Labutti K."/>
            <person name="Kuo R."/>
            <person name="Ohm R.A."/>
            <person name="Bhattacharya S.S."/>
            <person name="Shirouzu T."/>
            <person name="Yoshinaga Y."/>
            <person name="Martin F.M."/>
            <person name="Grigoriev I.V."/>
            <person name="Hibbett D.S."/>
        </authorList>
    </citation>
    <scope>NUCLEOTIDE SEQUENCE [LARGE SCALE GENOMIC DNA]</scope>
    <source>
        <strain evidence="1 2">TUFC12733</strain>
    </source>
</reference>
<dbReference type="EMBL" id="KV417370">
    <property type="protein sequence ID" value="KZO89697.1"/>
    <property type="molecule type" value="Genomic_DNA"/>
</dbReference>
<protein>
    <submittedName>
        <fullName evidence="1">Uncharacterized protein</fullName>
    </submittedName>
</protein>
<keyword evidence="2" id="KW-1185">Reference proteome</keyword>
<organism evidence="1 2">
    <name type="scientific">Calocera viscosa (strain TUFC12733)</name>
    <dbReference type="NCBI Taxonomy" id="1330018"/>
    <lineage>
        <taxon>Eukaryota</taxon>
        <taxon>Fungi</taxon>
        <taxon>Dikarya</taxon>
        <taxon>Basidiomycota</taxon>
        <taxon>Agaricomycotina</taxon>
        <taxon>Dacrymycetes</taxon>
        <taxon>Dacrymycetales</taxon>
        <taxon>Dacrymycetaceae</taxon>
        <taxon>Calocera</taxon>
    </lineage>
</organism>
<sequence>MRCNLGFCTLVTAELVCDYNPYLLTKLRSSVSFHHTRHRHGVCNPRGLWIIRGIEQCGNLGSTWILQGFSILAAALGDSRGMAFGQRNNSVHSCTMLLTVDAGIFRVLPCLQIGQANYAPFSTLQVALSCQRDVTSPEGNNHRRNESACLEVASSVIPCEQHLPCIFAIRGFHESYTSQAVVMPWPNRCCIHSG</sequence>
<name>A0A167FP51_CALVF</name>
<dbReference type="Proteomes" id="UP000076738">
    <property type="component" value="Unassembled WGS sequence"/>
</dbReference>
<evidence type="ECO:0000313" key="2">
    <source>
        <dbReference type="Proteomes" id="UP000076738"/>
    </source>
</evidence>
<gene>
    <name evidence="1" type="ORF">CALVIDRAFT_34516</name>
</gene>
<proteinExistence type="predicted"/>
<accession>A0A167FP51</accession>
<dbReference type="AlphaFoldDB" id="A0A167FP51"/>
<evidence type="ECO:0000313" key="1">
    <source>
        <dbReference type="EMBL" id="KZO89697.1"/>
    </source>
</evidence>